<reference evidence="1 2" key="1">
    <citation type="journal article" date="2015" name="Proc. Natl. Acad. Sci. U.S.A.">
        <title>The resurrection genome of Boea hygrometrica: A blueprint for survival of dehydration.</title>
        <authorList>
            <person name="Xiao L."/>
            <person name="Yang G."/>
            <person name="Zhang L."/>
            <person name="Yang X."/>
            <person name="Zhao S."/>
            <person name="Ji Z."/>
            <person name="Zhou Q."/>
            <person name="Hu M."/>
            <person name="Wang Y."/>
            <person name="Chen M."/>
            <person name="Xu Y."/>
            <person name="Jin H."/>
            <person name="Xiao X."/>
            <person name="Hu G."/>
            <person name="Bao F."/>
            <person name="Hu Y."/>
            <person name="Wan P."/>
            <person name="Li L."/>
            <person name="Deng X."/>
            <person name="Kuang T."/>
            <person name="Xiang C."/>
            <person name="Zhu J.K."/>
            <person name="Oliver M.J."/>
            <person name="He Y."/>
        </authorList>
    </citation>
    <scope>NUCLEOTIDE SEQUENCE [LARGE SCALE GENOMIC DNA]</scope>
    <source>
        <strain evidence="2">cv. XS01</strain>
    </source>
</reference>
<accession>A0A2Z7B9J6</accession>
<keyword evidence="2" id="KW-1185">Reference proteome</keyword>
<proteinExistence type="predicted"/>
<dbReference type="AlphaFoldDB" id="A0A2Z7B9J6"/>
<organism evidence="1 2">
    <name type="scientific">Dorcoceras hygrometricum</name>
    <dbReference type="NCBI Taxonomy" id="472368"/>
    <lineage>
        <taxon>Eukaryota</taxon>
        <taxon>Viridiplantae</taxon>
        <taxon>Streptophyta</taxon>
        <taxon>Embryophyta</taxon>
        <taxon>Tracheophyta</taxon>
        <taxon>Spermatophyta</taxon>
        <taxon>Magnoliopsida</taxon>
        <taxon>eudicotyledons</taxon>
        <taxon>Gunneridae</taxon>
        <taxon>Pentapetalae</taxon>
        <taxon>asterids</taxon>
        <taxon>lamiids</taxon>
        <taxon>Lamiales</taxon>
        <taxon>Gesneriaceae</taxon>
        <taxon>Didymocarpoideae</taxon>
        <taxon>Trichosporeae</taxon>
        <taxon>Loxocarpinae</taxon>
        <taxon>Dorcoceras</taxon>
    </lineage>
</organism>
<name>A0A2Z7B9J6_9LAMI</name>
<dbReference type="Proteomes" id="UP000250235">
    <property type="component" value="Unassembled WGS sequence"/>
</dbReference>
<evidence type="ECO:0000313" key="1">
    <source>
        <dbReference type="EMBL" id="KZV30942.1"/>
    </source>
</evidence>
<protein>
    <submittedName>
        <fullName evidence="1">Polyadenylate-binding protein 2-like</fullName>
    </submittedName>
</protein>
<dbReference type="EMBL" id="KV007771">
    <property type="protein sequence ID" value="KZV30942.1"/>
    <property type="molecule type" value="Genomic_DNA"/>
</dbReference>
<evidence type="ECO:0000313" key="2">
    <source>
        <dbReference type="Proteomes" id="UP000250235"/>
    </source>
</evidence>
<gene>
    <name evidence="1" type="ORF">F511_34473</name>
</gene>
<sequence>MDSNGLKKGDVFAHLTSFTQASKSSTKRSFLARGVQRYHSYFRRSYLPSAIGEDKVPVEDLIYTSCTDPIPQPTAARTPRLHQPSAVTHLFYAYVRKATNTEFNVVVL</sequence>